<evidence type="ECO:0000313" key="8">
    <source>
        <dbReference type="EMBL" id="GAA1801177.1"/>
    </source>
</evidence>
<feature type="transmembrane region" description="Helical" evidence="6">
    <location>
        <begin position="271"/>
        <end position="286"/>
    </location>
</feature>
<dbReference type="Pfam" id="PF01578">
    <property type="entry name" value="Cytochrom_C_asm"/>
    <property type="match status" value="1"/>
</dbReference>
<reference evidence="8 9" key="1">
    <citation type="journal article" date="2019" name="Int. J. Syst. Evol. Microbiol.">
        <title>The Global Catalogue of Microorganisms (GCM) 10K type strain sequencing project: providing services to taxonomists for standard genome sequencing and annotation.</title>
        <authorList>
            <consortium name="The Broad Institute Genomics Platform"/>
            <consortium name="The Broad Institute Genome Sequencing Center for Infectious Disease"/>
            <person name="Wu L."/>
            <person name="Ma J."/>
        </authorList>
    </citation>
    <scope>NUCLEOTIDE SEQUENCE [LARGE SCALE GENOMIC DNA]</scope>
    <source>
        <strain evidence="8 9">JCM 15592</strain>
    </source>
</reference>
<comment type="subcellular location">
    <subcellularLocation>
        <location evidence="1">Membrane</location>
        <topology evidence="1">Multi-pass membrane protein</topology>
    </subcellularLocation>
</comment>
<evidence type="ECO:0000256" key="1">
    <source>
        <dbReference type="ARBA" id="ARBA00004141"/>
    </source>
</evidence>
<evidence type="ECO:0000256" key="3">
    <source>
        <dbReference type="ARBA" id="ARBA00022748"/>
    </source>
</evidence>
<keyword evidence="2 6" id="KW-0812">Transmembrane</keyword>
<feature type="transmembrane region" description="Helical" evidence="6">
    <location>
        <begin position="175"/>
        <end position="203"/>
    </location>
</feature>
<evidence type="ECO:0000259" key="7">
    <source>
        <dbReference type="Pfam" id="PF01578"/>
    </source>
</evidence>
<dbReference type="RefSeq" id="WP_344086162.1">
    <property type="nucleotide sequence ID" value="NZ_BAAAPO010000042.1"/>
</dbReference>
<feature type="transmembrane region" description="Helical" evidence="6">
    <location>
        <begin position="83"/>
        <end position="101"/>
    </location>
</feature>
<dbReference type="NCBIfam" id="TIGR03144">
    <property type="entry name" value="cytochr_II_ccsB"/>
    <property type="match status" value="1"/>
</dbReference>
<keyword evidence="4 6" id="KW-1133">Transmembrane helix</keyword>
<dbReference type="Proteomes" id="UP001499938">
    <property type="component" value="Unassembled WGS sequence"/>
</dbReference>
<evidence type="ECO:0000256" key="4">
    <source>
        <dbReference type="ARBA" id="ARBA00022989"/>
    </source>
</evidence>
<evidence type="ECO:0000256" key="6">
    <source>
        <dbReference type="SAM" id="Phobius"/>
    </source>
</evidence>
<feature type="transmembrane region" description="Helical" evidence="6">
    <location>
        <begin position="239"/>
        <end position="256"/>
    </location>
</feature>
<evidence type="ECO:0000256" key="2">
    <source>
        <dbReference type="ARBA" id="ARBA00022692"/>
    </source>
</evidence>
<feature type="transmembrane region" description="Helical" evidence="6">
    <location>
        <begin position="144"/>
        <end position="163"/>
    </location>
</feature>
<dbReference type="PANTHER" id="PTHR30071">
    <property type="entry name" value="HEME EXPORTER PROTEIN C"/>
    <property type="match status" value="1"/>
</dbReference>
<organism evidence="8 9">
    <name type="scientific">Nostocoides veronense</name>
    <dbReference type="NCBI Taxonomy" id="330836"/>
    <lineage>
        <taxon>Bacteria</taxon>
        <taxon>Bacillati</taxon>
        <taxon>Actinomycetota</taxon>
        <taxon>Actinomycetes</taxon>
        <taxon>Micrococcales</taxon>
        <taxon>Intrasporangiaceae</taxon>
        <taxon>Nostocoides</taxon>
    </lineage>
</organism>
<evidence type="ECO:0000256" key="5">
    <source>
        <dbReference type="ARBA" id="ARBA00023136"/>
    </source>
</evidence>
<proteinExistence type="predicted"/>
<keyword evidence="5 6" id="KW-0472">Membrane</keyword>
<comment type="caution">
    <text evidence="8">The sequence shown here is derived from an EMBL/GenBank/DDBJ whole genome shotgun (WGS) entry which is preliminary data.</text>
</comment>
<dbReference type="InterPro" id="IPR017562">
    <property type="entry name" value="Cyt_c_biogenesis_CcsA"/>
</dbReference>
<feature type="domain" description="Cytochrome c assembly protein" evidence="7">
    <location>
        <begin position="111"/>
        <end position="323"/>
    </location>
</feature>
<name>A0ABN2LWI7_9MICO</name>
<feature type="transmembrane region" description="Helical" evidence="6">
    <location>
        <begin position="298"/>
        <end position="319"/>
    </location>
</feature>
<dbReference type="EMBL" id="BAAAPO010000042">
    <property type="protein sequence ID" value="GAA1801177.1"/>
    <property type="molecule type" value="Genomic_DNA"/>
</dbReference>
<sequence>MPTPNLLAELSDRLIYSAIAVYALAMLAYAYQAARRSHPVPEDAPRLEAVAAGAHAAVRDPQPPTAGARPAIRDAAARRTERIAAALTTLAFALHLAGVVSRGLAAGRVPWGNMYEFTTAATLAATSAYLVFLRRRQPVRDLGVWVLALVTLCLGLAVTVLYTPAGDLVPALNSYWLVIHVAAAIIAGGVFTVGAAATGLYLLRRRADARDAGGQATRGYAGRLPAAATLERLAHTAHLFAFPVWTFAVLAGAIWAEDSWGRYWGWDPKETWAFITWVLYAAYLHAQSTAGWRGRKAGWLALAGYAAFWFNFVGVNLFITGLHSYAGV</sequence>
<dbReference type="PANTHER" id="PTHR30071:SF1">
    <property type="entry name" value="CYTOCHROME B_B6 PROTEIN-RELATED"/>
    <property type="match status" value="1"/>
</dbReference>
<evidence type="ECO:0000313" key="9">
    <source>
        <dbReference type="Proteomes" id="UP001499938"/>
    </source>
</evidence>
<feature type="transmembrane region" description="Helical" evidence="6">
    <location>
        <begin position="113"/>
        <end position="132"/>
    </location>
</feature>
<protein>
    <submittedName>
        <fullName evidence="8">C-type cytochrome biogenesis protein CcsB</fullName>
    </submittedName>
</protein>
<dbReference type="InterPro" id="IPR002541">
    <property type="entry name" value="Cyt_c_assembly"/>
</dbReference>
<accession>A0ABN2LWI7</accession>
<keyword evidence="9" id="KW-1185">Reference proteome</keyword>
<keyword evidence="3" id="KW-0201">Cytochrome c-type biogenesis</keyword>
<gene>
    <name evidence="8" type="primary">ccsB_3</name>
    <name evidence="8" type="ORF">GCM10009811_26120</name>
</gene>
<feature type="transmembrane region" description="Helical" evidence="6">
    <location>
        <begin position="14"/>
        <end position="31"/>
    </location>
</feature>
<dbReference type="InterPro" id="IPR045062">
    <property type="entry name" value="Cyt_c_biogenesis_CcsA/CcmC"/>
</dbReference>